<feature type="compositionally biased region" description="Polar residues" evidence="1">
    <location>
        <begin position="258"/>
        <end position="270"/>
    </location>
</feature>
<evidence type="ECO:0000313" key="3">
    <source>
        <dbReference type="Proteomes" id="UP000286402"/>
    </source>
</evidence>
<evidence type="ECO:0000256" key="1">
    <source>
        <dbReference type="SAM" id="MobiDB-lite"/>
    </source>
</evidence>
<proteinExistence type="predicted"/>
<evidence type="ECO:0000313" key="2">
    <source>
        <dbReference type="EMBL" id="RKF34198.1"/>
    </source>
</evidence>
<feature type="compositionally biased region" description="Polar residues" evidence="1">
    <location>
        <begin position="339"/>
        <end position="348"/>
    </location>
</feature>
<reference evidence="2 3" key="1">
    <citation type="submission" date="2016-07" db="EMBL/GenBank/DDBJ databases">
        <title>Genome analysis of Sphingobacterium siyangense T12B17.</title>
        <authorList>
            <person name="Xu D."/>
            <person name="Su Y."/>
            <person name="Zheng S."/>
        </authorList>
    </citation>
    <scope>NUCLEOTIDE SEQUENCE [LARGE SCALE GENOMIC DNA]</scope>
    <source>
        <strain evidence="2 3">T12B17</strain>
    </source>
</reference>
<dbReference type="Proteomes" id="UP000286402">
    <property type="component" value="Unassembled WGS sequence"/>
</dbReference>
<name>A0A420FMM6_9SPHI</name>
<sequence>MTFEEFFIKKKIDLKALQAADGPLFEEFKAHYSAMGEKSFDHSKKFWFNKLRKSFHLAEEETVIAKPIVKQVIADTASETSSIHTAKPAGFKPRFKAPPTVVENEVKATSKKEITDSAESTPDSIPTGFKPRFKAGATKAPDAAASTSASEEKTDETTNSAPKPTGFKPRFKAGVTKTETPEQAQLPDTKHEIKLDTNVKAEPENSSTETQESAASKPTGFKPRFKAGVTKTETSEQAQLSDTKDEIKLDNSVKSEPENSSIEPQESAASKPTGFKPRFKAGVTKTETSEQAQLPDTKDEIKLDTSVKAEPENSSIEPQEPAASKPTGFKPRFKGGVTKTETSEQAQLPDTKHEIKLDTNVKAEPENSSTETQESAASKPTGFKPRFKAGVNKTETSEQAQLPDTKDEIKLDTNVKAEPENSSVEPQEPAASKPTGFKPRFKAGVTKTENPEQAQLPDTKHEIKLDTNVKAEPESSSTETQEPAASKPTGFKPRFKAGVNKTETSEQAQLPDTKDEIKLDTNVKAEPENSSVEPQEPAASKPTGFKPRFKAGITKIDKKEE</sequence>
<feature type="compositionally biased region" description="Polar residues" evidence="1">
    <location>
        <begin position="231"/>
        <end position="241"/>
    </location>
</feature>
<feature type="compositionally biased region" description="Basic and acidic residues" evidence="1">
    <location>
        <begin position="350"/>
        <end position="365"/>
    </location>
</feature>
<organism evidence="2 3">
    <name type="scientific">Sphingobacterium siyangense</name>
    <dbReference type="NCBI Taxonomy" id="459529"/>
    <lineage>
        <taxon>Bacteria</taxon>
        <taxon>Pseudomonadati</taxon>
        <taxon>Bacteroidota</taxon>
        <taxon>Sphingobacteriia</taxon>
        <taxon>Sphingobacteriales</taxon>
        <taxon>Sphingobacteriaceae</taxon>
        <taxon>Sphingobacterium</taxon>
    </lineage>
</organism>
<feature type="compositionally biased region" description="Basic and acidic residues" evidence="1">
    <location>
        <begin position="242"/>
        <end position="257"/>
    </location>
</feature>
<feature type="compositionally biased region" description="Basic and acidic residues" evidence="1">
    <location>
        <begin position="404"/>
        <end position="419"/>
    </location>
</feature>
<gene>
    <name evidence="2" type="ORF">BCY89_11220</name>
</gene>
<feature type="compositionally biased region" description="Basic and acidic residues" evidence="1">
    <location>
        <begin position="458"/>
        <end position="473"/>
    </location>
</feature>
<feature type="compositionally biased region" description="Low complexity" evidence="1">
    <location>
        <begin position="474"/>
        <end position="486"/>
    </location>
</feature>
<feature type="compositionally biased region" description="Polar residues" evidence="1">
    <location>
        <begin position="285"/>
        <end position="294"/>
    </location>
</feature>
<keyword evidence="3" id="KW-1185">Reference proteome</keyword>
<feature type="region of interest" description="Disordered" evidence="1">
    <location>
        <begin position="77"/>
        <end position="561"/>
    </location>
</feature>
<feature type="compositionally biased region" description="Basic and acidic residues" evidence="1">
    <location>
        <begin position="104"/>
        <end position="115"/>
    </location>
</feature>
<feature type="compositionally biased region" description="Basic and acidic residues" evidence="1">
    <location>
        <begin position="188"/>
        <end position="203"/>
    </location>
</feature>
<feature type="compositionally biased region" description="Basic and acidic residues" evidence="1">
    <location>
        <begin position="512"/>
        <end position="527"/>
    </location>
</feature>
<protein>
    <submittedName>
        <fullName evidence="2">Uncharacterized protein</fullName>
    </submittedName>
</protein>
<dbReference type="EMBL" id="MCAQ01000025">
    <property type="protein sequence ID" value="RKF34198.1"/>
    <property type="molecule type" value="Genomic_DNA"/>
</dbReference>
<accession>A0A420FMM6</accession>
<feature type="compositionally biased region" description="Basic and acidic residues" evidence="1">
    <location>
        <begin position="296"/>
        <end position="311"/>
    </location>
</feature>
<feature type="compositionally biased region" description="Polar residues" evidence="1">
    <location>
        <begin position="366"/>
        <end position="378"/>
    </location>
</feature>
<feature type="compositionally biased region" description="Polar residues" evidence="1">
    <location>
        <begin position="501"/>
        <end position="510"/>
    </location>
</feature>
<feature type="compositionally biased region" description="Low complexity" evidence="1">
    <location>
        <begin position="134"/>
        <end position="149"/>
    </location>
</feature>
<dbReference type="AlphaFoldDB" id="A0A420FMM6"/>
<feature type="compositionally biased region" description="Polar residues" evidence="1">
    <location>
        <begin position="204"/>
        <end position="216"/>
    </location>
</feature>
<dbReference type="RefSeq" id="WP_120335160.1">
    <property type="nucleotide sequence ID" value="NZ_MCAQ01000025.1"/>
</dbReference>
<feature type="compositionally biased region" description="Polar residues" evidence="1">
    <location>
        <begin position="393"/>
        <end position="402"/>
    </location>
</feature>
<comment type="caution">
    <text evidence="2">The sequence shown here is derived from an EMBL/GenBank/DDBJ whole genome shotgun (WGS) entry which is preliminary data.</text>
</comment>